<accession>A0A2G9YIC1</accession>
<name>A0A2G9YIC1_9BACT</name>
<sequence>MKTKTLYAIVFILAIIIILTFIYSKGKVSELNQPMPKAIQIEARQPEVTTQSTEPVFFHKQAITVIKPAQKKQQVVSEADKTQGLKYPQDLNSSSVQSSSLSSGGANSQDAGEAAAAGITRPGKYPTKEEVKEMNSKGIVMY</sequence>
<dbReference type="AlphaFoldDB" id="A0A2G9YIC1"/>
<evidence type="ECO:0000256" key="2">
    <source>
        <dbReference type="SAM" id="Phobius"/>
    </source>
</evidence>
<evidence type="ECO:0000313" key="3">
    <source>
        <dbReference type="EMBL" id="PIP18998.1"/>
    </source>
</evidence>
<feature type="region of interest" description="Disordered" evidence="1">
    <location>
        <begin position="77"/>
        <end position="142"/>
    </location>
</feature>
<keyword evidence="2" id="KW-1133">Transmembrane helix</keyword>
<evidence type="ECO:0000313" key="4">
    <source>
        <dbReference type="Proteomes" id="UP000231292"/>
    </source>
</evidence>
<dbReference type="EMBL" id="PCRK01000130">
    <property type="protein sequence ID" value="PIP18998.1"/>
    <property type="molecule type" value="Genomic_DNA"/>
</dbReference>
<proteinExistence type="predicted"/>
<comment type="caution">
    <text evidence="3">The sequence shown here is derived from an EMBL/GenBank/DDBJ whole genome shotgun (WGS) entry which is preliminary data.</text>
</comment>
<feature type="compositionally biased region" description="Basic and acidic residues" evidence="1">
    <location>
        <begin position="126"/>
        <end position="135"/>
    </location>
</feature>
<dbReference type="Proteomes" id="UP000231292">
    <property type="component" value="Unassembled WGS sequence"/>
</dbReference>
<keyword evidence="2" id="KW-0812">Transmembrane</keyword>
<reference evidence="3 4" key="1">
    <citation type="submission" date="2017-09" db="EMBL/GenBank/DDBJ databases">
        <title>Depth-based differentiation of microbial function through sediment-hosted aquifers and enrichment of novel symbionts in the deep terrestrial subsurface.</title>
        <authorList>
            <person name="Probst A.J."/>
            <person name="Ladd B."/>
            <person name="Jarett J.K."/>
            <person name="Geller-Mcgrath D.E."/>
            <person name="Sieber C.M."/>
            <person name="Emerson J.B."/>
            <person name="Anantharaman K."/>
            <person name="Thomas B.C."/>
            <person name="Malmstrom R."/>
            <person name="Stieglmeier M."/>
            <person name="Klingl A."/>
            <person name="Woyke T."/>
            <person name="Ryan C.M."/>
            <person name="Banfield J.F."/>
        </authorList>
    </citation>
    <scope>NUCLEOTIDE SEQUENCE [LARGE SCALE GENOMIC DNA]</scope>
    <source>
        <strain evidence="3">CG23_combo_of_CG06-09_8_20_14_all_41_10</strain>
    </source>
</reference>
<keyword evidence="2" id="KW-0472">Membrane</keyword>
<gene>
    <name evidence="3" type="ORF">COX41_05185</name>
</gene>
<evidence type="ECO:0000256" key="1">
    <source>
        <dbReference type="SAM" id="MobiDB-lite"/>
    </source>
</evidence>
<feature type="transmembrane region" description="Helical" evidence="2">
    <location>
        <begin position="6"/>
        <end position="23"/>
    </location>
</feature>
<organism evidence="3 4">
    <name type="scientific">Candidatus Sherwoodlollariibacterium unditelluris</name>
    <dbReference type="NCBI Taxonomy" id="1974757"/>
    <lineage>
        <taxon>Bacteria</taxon>
        <taxon>Pseudomonadati</taxon>
        <taxon>Candidatus Omnitrophota</taxon>
        <taxon>Candidatus Sherwoodlollariibacterium</taxon>
    </lineage>
</organism>
<protein>
    <submittedName>
        <fullName evidence="3">Uncharacterized protein</fullName>
    </submittedName>
</protein>
<feature type="compositionally biased region" description="Low complexity" evidence="1">
    <location>
        <begin position="91"/>
        <end position="109"/>
    </location>
</feature>